<keyword evidence="8" id="KW-0645">Protease</keyword>
<organism evidence="8 9">
    <name type="scientific">Sparassis crispa</name>
    <dbReference type="NCBI Taxonomy" id="139825"/>
    <lineage>
        <taxon>Eukaryota</taxon>
        <taxon>Fungi</taxon>
        <taxon>Dikarya</taxon>
        <taxon>Basidiomycota</taxon>
        <taxon>Agaricomycotina</taxon>
        <taxon>Agaricomycetes</taxon>
        <taxon>Polyporales</taxon>
        <taxon>Sparassidaceae</taxon>
        <taxon>Sparassis</taxon>
    </lineage>
</organism>
<dbReference type="Pfam" id="PF08325">
    <property type="entry name" value="WLM"/>
    <property type="match status" value="1"/>
</dbReference>
<dbReference type="AlphaFoldDB" id="A0A401H0R9"/>
<dbReference type="InterPro" id="IPR001876">
    <property type="entry name" value="Znf_RanBP2"/>
</dbReference>
<feature type="compositionally biased region" description="Low complexity" evidence="5">
    <location>
        <begin position="347"/>
        <end position="363"/>
    </location>
</feature>
<feature type="compositionally biased region" description="Basic and acidic residues" evidence="5">
    <location>
        <begin position="242"/>
        <end position="254"/>
    </location>
</feature>
<accession>A0A401H0R9</accession>
<feature type="region of interest" description="Disordered" evidence="5">
    <location>
        <begin position="423"/>
        <end position="458"/>
    </location>
</feature>
<feature type="compositionally biased region" description="Basic and acidic residues" evidence="5">
    <location>
        <begin position="449"/>
        <end position="458"/>
    </location>
</feature>
<evidence type="ECO:0000256" key="1">
    <source>
        <dbReference type="ARBA" id="ARBA00022723"/>
    </source>
</evidence>
<keyword evidence="2 4" id="KW-0863">Zinc-finger</keyword>
<protein>
    <submittedName>
        <fullName evidence="8">DNA-dependent metalloprotease WSS1 homolog</fullName>
    </submittedName>
</protein>
<keyword evidence="8" id="KW-0378">Hydrolase</keyword>
<evidence type="ECO:0000313" key="8">
    <source>
        <dbReference type="EMBL" id="GBE87993.1"/>
    </source>
</evidence>
<dbReference type="PANTHER" id="PTHR46622">
    <property type="entry name" value="DNA-DEPENDENT METALLOPROTEASE WSS1"/>
    <property type="match status" value="1"/>
</dbReference>
<evidence type="ECO:0000256" key="5">
    <source>
        <dbReference type="SAM" id="MobiDB-lite"/>
    </source>
</evidence>
<sequence>MVHVRLNERETNPNPHVNFISALPMPESAHQEDARQLLRALAAQLRPVMKGHGFVVNSLEEYEHNIVFAGRNWNNGEVVELVLRGASGAFLPVSWLMSTLCHELAHIQHMNHGSAFQALWTKLRNEVRALQSKGYYGDGYWSSGTRLADSSRVGGQSLDASDMPEYMCGGAQKRTRPTSLRRRRGAGAKTGAQTAKKRKAGTRVTARDAFKGSGRALNEDVEDEKGKKAGAGFRKKAGSKRARQERALAAERRLQALQNQASSSSQPPSQNDSDADSDGELDDVEINETDQDRRRAMGEMEQGELEGLRLTQTDFSADFVFPQLTMGGTDESDGFSCDVQSLPRSGTAATTSATKATTSKSASPKGKNKARATSPSQRELEDWLLPESQPADTARSKKKQKVSYGAMVQDEVVFRKKEVIGLAPAPPRRLGGGASSVQPGTRASALGERGPDGRAVRREGETEWSCQVCTLSNAPGHLACSACATPRGESTWGDA</sequence>
<keyword evidence="8" id="KW-0482">Metalloprotease</keyword>
<feature type="compositionally biased region" description="Low complexity" evidence="5">
    <location>
        <begin position="255"/>
        <end position="272"/>
    </location>
</feature>
<dbReference type="GO" id="GO:0008270">
    <property type="term" value="F:zinc ion binding"/>
    <property type="evidence" value="ECO:0007669"/>
    <property type="project" value="UniProtKB-KW"/>
</dbReference>
<dbReference type="RefSeq" id="XP_027618906.1">
    <property type="nucleotide sequence ID" value="XM_027763105.1"/>
</dbReference>
<dbReference type="InParanoid" id="A0A401H0R9"/>
<dbReference type="FunCoup" id="A0A401H0R9">
    <property type="interactions" value="165"/>
</dbReference>
<keyword evidence="9" id="KW-1185">Reference proteome</keyword>
<dbReference type="PROSITE" id="PS01358">
    <property type="entry name" value="ZF_RANBP2_1"/>
    <property type="match status" value="1"/>
</dbReference>
<keyword evidence="3" id="KW-0862">Zinc</keyword>
<dbReference type="PANTHER" id="PTHR46622:SF1">
    <property type="entry name" value="DNA-DEPENDENT METALLOPROTEASE WSS1"/>
    <property type="match status" value="1"/>
</dbReference>
<reference evidence="8 9" key="1">
    <citation type="journal article" date="2018" name="Sci. Rep.">
        <title>Genome sequence of the cauliflower mushroom Sparassis crispa (Hanabiratake) and its association with beneficial usage.</title>
        <authorList>
            <person name="Kiyama R."/>
            <person name="Furutani Y."/>
            <person name="Kawaguchi K."/>
            <person name="Nakanishi T."/>
        </authorList>
    </citation>
    <scope>NUCLEOTIDE SEQUENCE [LARGE SCALE GENOMIC DNA]</scope>
</reference>
<proteinExistence type="predicted"/>
<gene>
    <name evidence="8" type="ORF">SCP_1202190</name>
</gene>
<dbReference type="Gene3D" id="4.10.1060.10">
    <property type="entry name" value="Zinc finger, RanBP2-type"/>
    <property type="match status" value="1"/>
</dbReference>
<comment type="caution">
    <text evidence="8">The sequence shown here is derived from an EMBL/GenBank/DDBJ whole genome shotgun (WGS) entry which is preliminary data.</text>
</comment>
<dbReference type="GeneID" id="38784910"/>
<dbReference type="EMBL" id="BFAD01000012">
    <property type="protein sequence ID" value="GBE87993.1"/>
    <property type="molecule type" value="Genomic_DNA"/>
</dbReference>
<evidence type="ECO:0000313" key="9">
    <source>
        <dbReference type="Proteomes" id="UP000287166"/>
    </source>
</evidence>
<dbReference type="SUPFAM" id="SSF90209">
    <property type="entry name" value="Ran binding protein zinc finger-like"/>
    <property type="match status" value="1"/>
</dbReference>
<dbReference type="InterPro" id="IPR053000">
    <property type="entry name" value="WSS1-like_metalloprotease"/>
</dbReference>
<dbReference type="InterPro" id="IPR013536">
    <property type="entry name" value="WLM_dom"/>
</dbReference>
<dbReference type="InterPro" id="IPR036443">
    <property type="entry name" value="Znf_RanBP2_sf"/>
</dbReference>
<dbReference type="SMART" id="SM00547">
    <property type="entry name" value="ZnF_RBZ"/>
    <property type="match status" value="1"/>
</dbReference>
<evidence type="ECO:0000259" key="6">
    <source>
        <dbReference type="PROSITE" id="PS50199"/>
    </source>
</evidence>
<dbReference type="PROSITE" id="PS51397">
    <property type="entry name" value="WLM"/>
    <property type="match status" value="1"/>
</dbReference>
<keyword evidence="1" id="KW-0479">Metal-binding</keyword>
<dbReference type="OrthoDB" id="447842at2759"/>
<evidence type="ECO:0000256" key="4">
    <source>
        <dbReference type="PROSITE-ProRule" id="PRU00322"/>
    </source>
</evidence>
<evidence type="ECO:0000256" key="3">
    <source>
        <dbReference type="ARBA" id="ARBA00022833"/>
    </source>
</evidence>
<dbReference type="GO" id="GO:0006508">
    <property type="term" value="P:proteolysis"/>
    <property type="evidence" value="ECO:0007669"/>
    <property type="project" value="UniProtKB-KW"/>
</dbReference>
<feature type="domain" description="RanBP2-type" evidence="6">
    <location>
        <begin position="458"/>
        <end position="489"/>
    </location>
</feature>
<feature type="compositionally biased region" description="Basic residues" evidence="5">
    <location>
        <begin position="173"/>
        <end position="186"/>
    </location>
</feature>
<dbReference type="GO" id="GO:0008237">
    <property type="term" value="F:metallopeptidase activity"/>
    <property type="evidence" value="ECO:0007669"/>
    <property type="project" value="UniProtKB-KW"/>
</dbReference>
<feature type="domain" description="WLM" evidence="7">
    <location>
        <begin position="8"/>
        <end position="255"/>
    </location>
</feature>
<feature type="region of interest" description="Disordered" evidence="5">
    <location>
        <begin position="324"/>
        <end position="404"/>
    </location>
</feature>
<evidence type="ECO:0000259" key="7">
    <source>
        <dbReference type="PROSITE" id="PS51397"/>
    </source>
</evidence>
<name>A0A401H0R9_9APHY</name>
<dbReference type="PROSITE" id="PS50199">
    <property type="entry name" value="ZF_RANBP2_2"/>
    <property type="match status" value="1"/>
</dbReference>
<dbReference type="GO" id="GO:0006281">
    <property type="term" value="P:DNA repair"/>
    <property type="evidence" value="ECO:0007669"/>
    <property type="project" value="TreeGrafter"/>
</dbReference>
<dbReference type="STRING" id="139825.A0A401H0R9"/>
<evidence type="ECO:0000256" key="2">
    <source>
        <dbReference type="ARBA" id="ARBA00022771"/>
    </source>
</evidence>
<feature type="compositionally biased region" description="Acidic residues" evidence="5">
    <location>
        <begin position="273"/>
        <end position="289"/>
    </location>
</feature>
<feature type="region of interest" description="Disordered" evidence="5">
    <location>
        <begin position="164"/>
        <end position="309"/>
    </location>
</feature>
<dbReference type="Proteomes" id="UP000287166">
    <property type="component" value="Unassembled WGS sequence"/>
</dbReference>
<dbReference type="GO" id="GO:0005634">
    <property type="term" value="C:nucleus"/>
    <property type="evidence" value="ECO:0007669"/>
    <property type="project" value="TreeGrafter"/>
</dbReference>